<dbReference type="eggNOG" id="ENOG502QSV3">
    <property type="taxonomic scope" value="Eukaryota"/>
</dbReference>
<dbReference type="KEGG" id="smo:SELMODRAFT_74938"/>
<gene>
    <name evidence="8" type="ORF">SELMODRAFT_74938</name>
</gene>
<comment type="subcellular location">
    <subcellularLocation>
        <location evidence="1">Membrane</location>
        <topology evidence="1">Multi-pass membrane protein</topology>
    </subcellularLocation>
</comment>
<feature type="transmembrane region" description="Helical" evidence="6">
    <location>
        <begin position="271"/>
        <end position="289"/>
    </location>
</feature>
<dbReference type="EMBL" id="GL377565">
    <property type="protein sequence ID" value="EFJ38056.1"/>
    <property type="molecule type" value="Genomic_DNA"/>
</dbReference>
<feature type="transmembrane region" description="Helical" evidence="6">
    <location>
        <begin position="296"/>
        <end position="317"/>
    </location>
</feature>
<dbReference type="GO" id="GO:0022857">
    <property type="term" value="F:transmembrane transporter activity"/>
    <property type="evidence" value="ECO:0007669"/>
    <property type="project" value="InterPro"/>
</dbReference>
<dbReference type="InterPro" id="IPR037185">
    <property type="entry name" value="EmrE-like"/>
</dbReference>
<keyword evidence="9" id="KW-1185">Reference proteome</keyword>
<feature type="transmembrane region" description="Helical" evidence="6">
    <location>
        <begin position="323"/>
        <end position="342"/>
    </location>
</feature>
<evidence type="ECO:0000256" key="3">
    <source>
        <dbReference type="ARBA" id="ARBA00022692"/>
    </source>
</evidence>
<organism evidence="9">
    <name type="scientific">Selaginella moellendorffii</name>
    <name type="common">Spikemoss</name>
    <dbReference type="NCBI Taxonomy" id="88036"/>
    <lineage>
        <taxon>Eukaryota</taxon>
        <taxon>Viridiplantae</taxon>
        <taxon>Streptophyta</taxon>
        <taxon>Embryophyta</taxon>
        <taxon>Tracheophyta</taxon>
        <taxon>Lycopodiopsida</taxon>
        <taxon>Selaginellales</taxon>
        <taxon>Selaginellaceae</taxon>
        <taxon>Selaginella</taxon>
    </lineage>
</organism>
<keyword evidence="4 6" id="KW-1133">Transmembrane helix</keyword>
<dbReference type="AlphaFoldDB" id="D8QN75"/>
<reference evidence="8 9" key="1">
    <citation type="journal article" date="2011" name="Science">
        <title>The Selaginella genome identifies genetic changes associated with the evolution of vascular plants.</title>
        <authorList>
            <person name="Banks J.A."/>
            <person name="Nishiyama T."/>
            <person name="Hasebe M."/>
            <person name="Bowman J.L."/>
            <person name="Gribskov M."/>
            <person name="dePamphilis C."/>
            <person name="Albert V.A."/>
            <person name="Aono N."/>
            <person name="Aoyama T."/>
            <person name="Ambrose B.A."/>
            <person name="Ashton N.W."/>
            <person name="Axtell M.J."/>
            <person name="Barker E."/>
            <person name="Barker M.S."/>
            <person name="Bennetzen J.L."/>
            <person name="Bonawitz N.D."/>
            <person name="Chapple C."/>
            <person name="Cheng C."/>
            <person name="Correa L.G."/>
            <person name="Dacre M."/>
            <person name="DeBarry J."/>
            <person name="Dreyer I."/>
            <person name="Elias M."/>
            <person name="Engstrom E.M."/>
            <person name="Estelle M."/>
            <person name="Feng L."/>
            <person name="Finet C."/>
            <person name="Floyd S.K."/>
            <person name="Frommer W.B."/>
            <person name="Fujita T."/>
            <person name="Gramzow L."/>
            <person name="Gutensohn M."/>
            <person name="Harholt J."/>
            <person name="Hattori M."/>
            <person name="Heyl A."/>
            <person name="Hirai T."/>
            <person name="Hiwatashi Y."/>
            <person name="Ishikawa M."/>
            <person name="Iwata M."/>
            <person name="Karol K.G."/>
            <person name="Koehler B."/>
            <person name="Kolukisaoglu U."/>
            <person name="Kubo M."/>
            <person name="Kurata T."/>
            <person name="Lalonde S."/>
            <person name="Li K."/>
            <person name="Li Y."/>
            <person name="Litt A."/>
            <person name="Lyons E."/>
            <person name="Manning G."/>
            <person name="Maruyama T."/>
            <person name="Michael T.P."/>
            <person name="Mikami K."/>
            <person name="Miyazaki S."/>
            <person name="Morinaga S."/>
            <person name="Murata T."/>
            <person name="Mueller-Roeber B."/>
            <person name="Nelson D.R."/>
            <person name="Obara M."/>
            <person name="Oguri Y."/>
            <person name="Olmstead R.G."/>
            <person name="Onodera N."/>
            <person name="Petersen B.L."/>
            <person name="Pils B."/>
            <person name="Prigge M."/>
            <person name="Rensing S.A."/>
            <person name="Riano-Pachon D.M."/>
            <person name="Roberts A.W."/>
            <person name="Sato Y."/>
            <person name="Scheller H.V."/>
            <person name="Schulz B."/>
            <person name="Schulz C."/>
            <person name="Shakirov E.V."/>
            <person name="Shibagaki N."/>
            <person name="Shinohara N."/>
            <person name="Shippen D.E."/>
            <person name="Soerensen I."/>
            <person name="Sotooka R."/>
            <person name="Sugimoto N."/>
            <person name="Sugita M."/>
            <person name="Sumikawa N."/>
            <person name="Tanurdzic M."/>
            <person name="Theissen G."/>
            <person name="Ulvskov P."/>
            <person name="Wakazuki S."/>
            <person name="Weng J.K."/>
            <person name="Willats W.W."/>
            <person name="Wipf D."/>
            <person name="Wolf P.G."/>
            <person name="Yang L."/>
            <person name="Zimmer A.D."/>
            <person name="Zhu Q."/>
            <person name="Mitros T."/>
            <person name="Hellsten U."/>
            <person name="Loque D."/>
            <person name="Otillar R."/>
            <person name="Salamov A."/>
            <person name="Schmutz J."/>
            <person name="Shapiro H."/>
            <person name="Lindquist E."/>
            <person name="Lucas S."/>
            <person name="Rokhsar D."/>
            <person name="Grigoriev I.V."/>
        </authorList>
    </citation>
    <scope>NUCLEOTIDE SEQUENCE [LARGE SCALE GENOMIC DNA]</scope>
</reference>
<feature type="domain" description="EamA" evidence="7">
    <location>
        <begin position="29"/>
        <end position="165"/>
    </location>
</feature>
<evidence type="ECO:0000256" key="5">
    <source>
        <dbReference type="ARBA" id="ARBA00023136"/>
    </source>
</evidence>
<dbReference type="PANTHER" id="PTHR31218">
    <property type="entry name" value="WAT1-RELATED PROTEIN"/>
    <property type="match status" value="1"/>
</dbReference>
<evidence type="ECO:0000256" key="6">
    <source>
        <dbReference type="SAM" id="Phobius"/>
    </source>
</evidence>
<feature type="transmembrane region" description="Helical" evidence="6">
    <location>
        <begin position="87"/>
        <end position="106"/>
    </location>
</feature>
<comment type="similarity">
    <text evidence="2">Belongs to the drug/metabolite transporter (DMT) superfamily. Plant drug/metabolite exporter (P-DME) (TC 2.A.7.4) family.</text>
</comment>
<dbReference type="HOGENOM" id="CLU_025359_1_2_1"/>
<evidence type="ECO:0000256" key="1">
    <source>
        <dbReference type="ARBA" id="ARBA00004141"/>
    </source>
</evidence>
<evidence type="ECO:0000256" key="2">
    <source>
        <dbReference type="ARBA" id="ARBA00007635"/>
    </source>
</evidence>
<dbReference type="Pfam" id="PF00892">
    <property type="entry name" value="EamA"/>
    <property type="match status" value="2"/>
</dbReference>
<feature type="transmembrane region" description="Helical" evidence="6">
    <location>
        <begin position="199"/>
        <end position="219"/>
    </location>
</feature>
<evidence type="ECO:0000256" key="4">
    <source>
        <dbReference type="ARBA" id="ARBA00022989"/>
    </source>
</evidence>
<evidence type="ECO:0000313" key="8">
    <source>
        <dbReference type="EMBL" id="EFJ38056.1"/>
    </source>
</evidence>
<dbReference type="OMA" id="CEREPQA"/>
<keyword evidence="3 6" id="KW-0812">Transmembrane</keyword>
<feature type="transmembrane region" description="Helical" evidence="6">
    <location>
        <begin position="58"/>
        <end position="75"/>
    </location>
</feature>
<dbReference type="InterPro" id="IPR000620">
    <property type="entry name" value="EamA_dom"/>
</dbReference>
<dbReference type="GO" id="GO:0005886">
    <property type="term" value="C:plasma membrane"/>
    <property type="evidence" value="ECO:0000318"/>
    <property type="project" value="GO_Central"/>
</dbReference>
<name>D8QN75_SELML</name>
<dbReference type="Gramene" id="EFJ38056">
    <property type="protein sequence ID" value="EFJ38056"/>
    <property type="gene ID" value="SELMODRAFT_74938"/>
</dbReference>
<feature type="domain" description="EamA" evidence="7">
    <location>
        <begin position="201"/>
        <end position="340"/>
    </location>
</feature>
<evidence type="ECO:0000259" key="7">
    <source>
        <dbReference type="Pfam" id="PF00892"/>
    </source>
</evidence>
<sequence>MGEERIDGAEAGKRDADSGRRNFRLHFALIAVQAAFSGFEVLSRLALDRGAGKFSFSFYRNCVAFVVLAIASLLLERKKLVPLTLAAGLKVFMLGLIGVTINQLLYLTGLSYTSAVFASALRNCIPVFTFLLALVSRKEKLNLRTRHGQAKLLGCSLGVCGSVLLSVYRGPVLIRSSLSLFHKQYIQFLKFIRVEMASWTLGAVCLIGSCLSFSSFLILQVSVLAKNPAPITFASFCCLSSLVQFPLLALVFDPKHWSSWKRISSSEALSIGYAGAIASGFVSAVQSWGVHRGGPVVVAAYQPLETVITAFLGLIFLRESLHLGSLIGALVVVTGLYLLIWGQEKEHQLVASDQSNLPFSITRTFDMHSSSSKVFPDNAPFSITRSFDASNNSSRKVFPEPPLTTLSRQDQPALAEITPAVTVADILENSNKWRVYTVNNAFQEAEEENVSHRERPLSQGR</sequence>
<feature type="transmembrane region" description="Helical" evidence="6">
    <location>
        <begin position="112"/>
        <end position="136"/>
    </location>
</feature>
<dbReference type="SUPFAM" id="SSF103481">
    <property type="entry name" value="Multidrug resistance efflux transporter EmrE"/>
    <property type="match status" value="2"/>
</dbReference>
<feature type="transmembrane region" description="Helical" evidence="6">
    <location>
        <begin position="231"/>
        <end position="251"/>
    </location>
</feature>
<protein>
    <recommendedName>
        <fullName evidence="7">EamA domain-containing protein</fullName>
    </recommendedName>
</protein>
<accession>D8QN75</accession>
<dbReference type="InParanoid" id="D8QN75"/>
<dbReference type="Proteomes" id="UP000001514">
    <property type="component" value="Unassembled WGS sequence"/>
</dbReference>
<dbReference type="InterPro" id="IPR030184">
    <property type="entry name" value="WAT1-related"/>
</dbReference>
<proteinExistence type="inferred from homology"/>
<feature type="transmembrane region" description="Helical" evidence="6">
    <location>
        <begin position="23"/>
        <end position="46"/>
    </location>
</feature>
<evidence type="ECO:0000313" key="9">
    <source>
        <dbReference type="Proteomes" id="UP000001514"/>
    </source>
</evidence>
<keyword evidence="5 6" id="KW-0472">Membrane</keyword>